<evidence type="ECO:0000256" key="1">
    <source>
        <dbReference type="ARBA" id="ARBA00022737"/>
    </source>
</evidence>
<keyword evidence="1" id="KW-0677">Repeat</keyword>
<accession>A0A3E4UP66</accession>
<evidence type="ECO:0000259" key="2">
    <source>
        <dbReference type="Pfam" id="PF20148"/>
    </source>
</evidence>
<dbReference type="InterPro" id="IPR031325">
    <property type="entry name" value="RHS_repeat"/>
</dbReference>
<dbReference type="Pfam" id="PF20148">
    <property type="entry name" value="DUF6531"/>
    <property type="match status" value="1"/>
</dbReference>
<dbReference type="CDD" id="cd14740">
    <property type="entry name" value="PAAR_4"/>
    <property type="match status" value="1"/>
</dbReference>
<dbReference type="Pfam" id="PF05593">
    <property type="entry name" value="RHS_repeat"/>
    <property type="match status" value="1"/>
</dbReference>
<dbReference type="InterPro" id="IPR050708">
    <property type="entry name" value="T6SS_VgrG/RHS"/>
</dbReference>
<dbReference type="InterPro" id="IPR006530">
    <property type="entry name" value="YD"/>
</dbReference>
<evidence type="ECO:0000259" key="3">
    <source>
        <dbReference type="Pfam" id="PF25023"/>
    </source>
</evidence>
<evidence type="ECO:0000313" key="4">
    <source>
        <dbReference type="EMBL" id="RGM13258.1"/>
    </source>
</evidence>
<feature type="domain" description="Teneurin-like YD-shell" evidence="3">
    <location>
        <begin position="572"/>
        <end position="691"/>
    </location>
</feature>
<feature type="domain" description="Teneurin-like YD-shell" evidence="3">
    <location>
        <begin position="962"/>
        <end position="1228"/>
    </location>
</feature>
<dbReference type="PANTHER" id="PTHR32305">
    <property type="match status" value="1"/>
</dbReference>
<dbReference type="AlphaFoldDB" id="A0A3E4UP66"/>
<dbReference type="Pfam" id="PF25023">
    <property type="entry name" value="TEN_YD-shell"/>
    <property type="match status" value="2"/>
</dbReference>
<dbReference type="InterPro" id="IPR056823">
    <property type="entry name" value="TEN-like_YD-shell"/>
</dbReference>
<proteinExistence type="predicted"/>
<protein>
    <submittedName>
        <fullName evidence="4">RHS repeat protein</fullName>
    </submittedName>
</protein>
<dbReference type="Gene3D" id="2.180.10.10">
    <property type="entry name" value="RHS repeat-associated core"/>
    <property type="match status" value="3"/>
</dbReference>
<dbReference type="Proteomes" id="UP000261223">
    <property type="component" value="Unassembled WGS sequence"/>
</dbReference>
<dbReference type="PANTHER" id="PTHR32305:SF15">
    <property type="entry name" value="PROTEIN RHSA-RELATED"/>
    <property type="match status" value="1"/>
</dbReference>
<feature type="non-terminal residue" evidence="4">
    <location>
        <position position="1228"/>
    </location>
</feature>
<dbReference type="InterPro" id="IPR045351">
    <property type="entry name" value="DUF6531"/>
</dbReference>
<dbReference type="EMBL" id="QSSV01000010">
    <property type="protein sequence ID" value="RGM13258.1"/>
    <property type="molecule type" value="Genomic_DNA"/>
</dbReference>
<reference evidence="4 5" key="1">
    <citation type="submission" date="2018-08" db="EMBL/GenBank/DDBJ databases">
        <title>A genome reference for cultivated species of the human gut microbiota.</title>
        <authorList>
            <person name="Zou Y."/>
            <person name="Xue W."/>
            <person name="Luo G."/>
        </authorList>
    </citation>
    <scope>NUCLEOTIDE SEQUENCE [LARGE SCALE GENOMIC DNA]</scope>
    <source>
        <strain evidence="4 5">TF03-6</strain>
    </source>
</reference>
<dbReference type="NCBIfam" id="TIGR01643">
    <property type="entry name" value="YD_repeat_2x"/>
    <property type="match status" value="4"/>
</dbReference>
<comment type="caution">
    <text evidence="4">The sequence shown here is derived from an EMBL/GenBank/DDBJ whole genome shotgun (WGS) entry which is preliminary data.</text>
</comment>
<evidence type="ECO:0000313" key="5">
    <source>
        <dbReference type="Proteomes" id="UP000261223"/>
    </source>
</evidence>
<feature type="domain" description="DUF6531" evidence="2">
    <location>
        <begin position="283"/>
        <end position="354"/>
    </location>
</feature>
<dbReference type="SUPFAM" id="SSF63829">
    <property type="entry name" value="Calcium-dependent phosphotriesterase"/>
    <property type="match status" value="1"/>
</dbReference>
<dbReference type="RefSeq" id="WP_117741819.1">
    <property type="nucleotide sequence ID" value="NZ_QSSV01000010.1"/>
</dbReference>
<organism evidence="4 5">
    <name type="scientific">Bacteroides stercoris</name>
    <dbReference type="NCBI Taxonomy" id="46506"/>
    <lineage>
        <taxon>Bacteria</taxon>
        <taxon>Pseudomonadati</taxon>
        <taxon>Bacteroidota</taxon>
        <taxon>Bacteroidia</taxon>
        <taxon>Bacteroidales</taxon>
        <taxon>Bacteroidaceae</taxon>
        <taxon>Bacteroides</taxon>
    </lineage>
</organism>
<gene>
    <name evidence="4" type="ORF">DXC34_09515</name>
</gene>
<name>A0A3E4UP66_BACSE</name>
<sequence length="1228" mass="137221">MSLSGNMMSEVPDSATLSRAFGELFSGAKETFDGLQKELAGVLPSMPGMPVGKFGDLSVGIDMHPTVTPPSPVMAVPHVGKVYDIMAEIMAGLAAAMPEQTGGIGAVAAAMAKGMAPSVKVHGKWIAQAGVGVLLLPAYVIHPAPMVSGTAEAEMYMGSSTVLADGAPCSTLTHPTLSCNIAGIPSIPRANKPKKAAKALLAPTAILTTATSAGKPVMVGGPPTIDLFAAGMKLGLKGLGKMGKKFRNFTRKFTHAVHAYIESLGLNPKLTKILKKTACTVLGEPVDVATGRVYHTNTDFELPGPIPVVWERTYYSDAAVDGPLGYNWHHSYNMGIHPLGEEAFLFRHADGRESALPALGEGESHFDREEQLTWTRDAEGYLLEDADGMLYRFNGPENRQGYRMVSSVSTRDGFAVRFTYGAAGSLKEIATSRDETLRVDTDDKGRVTAVTLVTDAEETLLVGYQYDGNGDMVQTTDARGVSKHFEYGKGHLLTRLTNQGGMAFHWEYEGEGENARCVHTWGDGGVMEYFFEYAQGVTRTRNGEGAVSEYHYDSDRLIYKVVDANGGITRKQYNAYKELEVTVDPEGNCRKTEYNRYGLPSVITDANGNTTLLTYDGDRNLTRMKTPGGRVLAWDYDTMGRLTARTGPDGQKTRYGYEGKLLRTITDGQRRTYRLTFDDRYNLTMMEYPNGLFRRWSYDRRGRLAEEVDVKGNATRYGYDEADNLIRLEEPDGNTHRFEYDAMGNMVHAQDGIREVRFTYGALGVLKSREQERHRITFGYNSELQLKRIGNEAGEDYRFELDGLGQVTAETGFDGIRREYERDGAGNVVRVARPGGKWTRYEYDGEGNILRELQYDGEESLYTYDKDGLLVKAGNGECLTELVRDRKTGRVLEERQGGHSVRSEYDKEGNRTRVTSTLGADIRHAYDRDGYLQSMQAGEGWKASWMRDSAGLEMQRTCSGGITVRTERDRFGRETRKSVRSGSIERGAWRYEWGMADRLLSKENELTGTVMRYDYDRFDFLIRQETTKGSATDVIYRVPDFVGNLYGTPERKDRRYGAGGRLLEDAECIYHYDDEGNLVFREFRQPREDAVRHDRRQMEREYGIRRPVTDMGWIYEWTSGGMLRRVVRPDGRPVEFRYDALGRRTSKRYLGKVTRWVWDGNTPLHEWVAAATDNDGREEAPCPDGNSLTTWVFEEGTFVPAAKIRGDRQYSIVSDYLGTPIQMYDAQG</sequence>